<evidence type="ECO:0000313" key="4">
    <source>
        <dbReference type="Proteomes" id="UP001526246"/>
    </source>
</evidence>
<accession>A0ABT3JD73</accession>
<reference evidence="3 4" key="1">
    <citation type="submission" date="2022-10" db="EMBL/GenBank/DDBJ databases">
        <title>Sphingomonas sp.</title>
        <authorList>
            <person name="Jin C."/>
        </authorList>
    </citation>
    <scope>NUCLEOTIDE SEQUENCE [LARGE SCALE GENOMIC DNA]</scope>
    <source>
        <strain evidence="3 4">BN140010</strain>
    </source>
</reference>
<organism evidence="3 4">
    <name type="scientific">Sphingomonas arvum</name>
    <dbReference type="NCBI Taxonomy" id="2992113"/>
    <lineage>
        <taxon>Bacteria</taxon>
        <taxon>Pseudomonadati</taxon>
        <taxon>Pseudomonadota</taxon>
        <taxon>Alphaproteobacteria</taxon>
        <taxon>Sphingomonadales</taxon>
        <taxon>Sphingomonadaceae</taxon>
        <taxon>Sphingomonas</taxon>
    </lineage>
</organism>
<proteinExistence type="predicted"/>
<sequence length="85" mass="10108">MNPFEFVLVLMAMIFLFSLLKNRADGRRRSRGLNAEHESQVEDAEKKQLLDEVRQLKERIQVLERITVDKENSLARQIEELRDRP</sequence>
<evidence type="ECO:0000313" key="3">
    <source>
        <dbReference type="EMBL" id="MCW3797015.1"/>
    </source>
</evidence>
<name>A0ABT3JD73_9SPHN</name>
<dbReference type="RefSeq" id="WP_264881075.1">
    <property type="nucleotide sequence ID" value="NZ_JAPDOB010000001.1"/>
</dbReference>
<dbReference type="EMBL" id="JAPDOB010000001">
    <property type="protein sequence ID" value="MCW3797015.1"/>
    <property type="molecule type" value="Genomic_DNA"/>
</dbReference>
<keyword evidence="2" id="KW-0472">Membrane</keyword>
<keyword evidence="2" id="KW-0812">Transmembrane</keyword>
<gene>
    <name evidence="3" type="ORF">OMW55_04250</name>
</gene>
<comment type="caution">
    <text evidence="3">The sequence shown here is derived from an EMBL/GenBank/DDBJ whole genome shotgun (WGS) entry which is preliminary data.</text>
</comment>
<feature type="coiled-coil region" evidence="1">
    <location>
        <begin position="27"/>
        <end position="66"/>
    </location>
</feature>
<keyword evidence="2" id="KW-1133">Transmembrane helix</keyword>
<feature type="transmembrane region" description="Helical" evidence="2">
    <location>
        <begin position="6"/>
        <end position="24"/>
    </location>
</feature>
<keyword evidence="4" id="KW-1185">Reference proteome</keyword>
<protein>
    <submittedName>
        <fullName evidence="3">Phage shock protein B</fullName>
    </submittedName>
</protein>
<keyword evidence="1" id="KW-0175">Coiled coil</keyword>
<evidence type="ECO:0000256" key="1">
    <source>
        <dbReference type="SAM" id="Coils"/>
    </source>
</evidence>
<evidence type="ECO:0000256" key="2">
    <source>
        <dbReference type="SAM" id="Phobius"/>
    </source>
</evidence>
<dbReference type="Proteomes" id="UP001526246">
    <property type="component" value="Unassembled WGS sequence"/>
</dbReference>